<evidence type="ECO:0000256" key="1">
    <source>
        <dbReference type="SAM" id="MobiDB-lite"/>
    </source>
</evidence>
<evidence type="ECO:0000313" key="3">
    <source>
        <dbReference type="Proteomes" id="UP000007015"/>
    </source>
</evidence>
<proteinExistence type="predicted"/>
<feature type="region of interest" description="Disordered" evidence="1">
    <location>
        <begin position="81"/>
        <end position="127"/>
    </location>
</feature>
<reference evidence="2 3" key="1">
    <citation type="journal article" date="2005" name="PLoS Biol.">
        <title>The genomes of Oryza sativa: a history of duplications.</title>
        <authorList>
            <person name="Yu J."/>
            <person name="Wang J."/>
            <person name="Lin W."/>
            <person name="Li S."/>
            <person name="Li H."/>
            <person name="Zhou J."/>
            <person name="Ni P."/>
            <person name="Dong W."/>
            <person name="Hu S."/>
            <person name="Zeng C."/>
            <person name="Zhang J."/>
            <person name="Zhang Y."/>
            <person name="Li R."/>
            <person name="Xu Z."/>
            <person name="Li S."/>
            <person name="Li X."/>
            <person name="Zheng H."/>
            <person name="Cong L."/>
            <person name="Lin L."/>
            <person name="Yin J."/>
            <person name="Geng J."/>
            <person name="Li G."/>
            <person name="Shi J."/>
            <person name="Liu J."/>
            <person name="Lv H."/>
            <person name="Li J."/>
            <person name="Wang J."/>
            <person name="Deng Y."/>
            <person name="Ran L."/>
            <person name="Shi X."/>
            <person name="Wang X."/>
            <person name="Wu Q."/>
            <person name="Li C."/>
            <person name="Ren X."/>
            <person name="Wang J."/>
            <person name="Wang X."/>
            <person name="Li D."/>
            <person name="Liu D."/>
            <person name="Zhang X."/>
            <person name="Ji Z."/>
            <person name="Zhao W."/>
            <person name="Sun Y."/>
            <person name="Zhang Z."/>
            <person name="Bao J."/>
            <person name="Han Y."/>
            <person name="Dong L."/>
            <person name="Ji J."/>
            <person name="Chen P."/>
            <person name="Wu S."/>
            <person name="Liu J."/>
            <person name="Xiao Y."/>
            <person name="Bu D."/>
            <person name="Tan J."/>
            <person name="Yang L."/>
            <person name="Ye C."/>
            <person name="Zhang J."/>
            <person name="Xu J."/>
            <person name="Zhou Y."/>
            <person name="Yu Y."/>
            <person name="Zhang B."/>
            <person name="Zhuang S."/>
            <person name="Wei H."/>
            <person name="Liu B."/>
            <person name="Lei M."/>
            <person name="Yu H."/>
            <person name="Li Y."/>
            <person name="Xu H."/>
            <person name="Wei S."/>
            <person name="He X."/>
            <person name="Fang L."/>
            <person name="Zhang Z."/>
            <person name="Zhang Y."/>
            <person name="Huang X."/>
            <person name="Su Z."/>
            <person name="Tong W."/>
            <person name="Li J."/>
            <person name="Tong Z."/>
            <person name="Li S."/>
            <person name="Ye J."/>
            <person name="Wang L."/>
            <person name="Fang L."/>
            <person name="Lei T."/>
            <person name="Chen C."/>
            <person name="Chen H."/>
            <person name="Xu Z."/>
            <person name="Li H."/>
            <person name="Huang H."/>
            <person name="Zhang F."/>
            <person name="Xu H."/>
            <person name="Li N."/>
            <person name="Zhao C."/>
            <person name="Li S."/>
            <person name="Dong L."/>
            <person name="Huang Y."/>
            <person name="Li L."/>
            <person name="Xi Y."/>
            <person name="Qi Q."/>
            <person name="Li W."/>
            <person name="Zhang B."/>
            <person name="Hu W."/>
            <person name="Zhang Y."/>
            <person name="Tian X."/>
            <person name="Jiao Y."/>
            <person name="Liang X."/>
            <person name="Jin J."/>
            <person name="Gao L."/>
            <person name="Zheng W."/>
            <person name="Hao B."/>
            <person name="Liu S."/>
            <person name="Wang W."/>
            <person name="Yuan L."/>
            <person name="Cao M."/>
            <person name="McDermott J."/>
            <person name="Samudrala R."/>
            <person name="Wang J."/>
            <person name="Wong G.K."/>
            <person name="Yang H."/>
        </authorList>
    </citation>
    <scope>NUCLEOTIDE SEQUENCE [LARGE SCALE GENOMIC DNA]</scope>
    <source>
        <strain evidence="3">cv. 93-11</strain>
    </source>
</reference>
<accession>A2WUF2</accession>
<keyword evidence="3" id="KW-1185">Reference proteome</keyword>
<name>A2WUF2_ORYSI</name>
<evidence type="ECO:0000313" key="2">
    <source>
        <dbReference type="EMBL" id="EAY75598.1"/>
    </source>
</evidence>
<feature type="compositionally biased region" description="Basic and acidic residues" evidence="1">
    <location>
        <begin position="101"/>
        <end position="110"/>
    </location>
</feature>
<protein>
    <submittedName>
        <fullName evidence="2">Uncharacterized protein</fullName>
    </submittedName>
</protein>
<dbReference type="EMBL" id="CM000126">
    <property type="protein sequence ID" value="EAY75598.1"/>
    <property type="molecule type" value="Genomic_DNA"/>
</dbReference>
<dbReference type="Gramene" id="BGIOSGA004329-TA">
    <property type="protein sequence ID" value="BGIOSGA004329-PA"/>
    <property type="gene ID" value="BGIOSGA004329"/>
</dbReference>
<dbReference type="HOGENOM" id="CLU_1974178_0_0_1"/>
<feature type="compositionally biased region" description="Basic and acidic residues" evidence="1">
    <location>
        <begin position="83"/>
        <end position="94"/>
    </location>
</feature>
<dbReference type="AlphaFoldDB" id="A2WUF2"/>
<dbReference type="Proteomes" id="UP000007015">
    <property type="component" value="Chromosome 1"/>
</dbReference>
<sequence length="127" mass="14377">MHSLAYVLNRRAAPIATFEVHFKYMGLYDRWFLDFFHELYGSGGLLELKIRNTKCTECYALPTPVYNCKDAHLAGALQLADPRAGESHRPERHAVACAPQRGRDERRSPSHDLTFPRHGASGDHVAE</sequence>
<organism evidence="2 3">
    <name type="scientific">Oryza sativa subsp. indica</name>
    <name type="common">Rice</name>
    <dbReference type="NCBI Taxonomy" id="39946"/>
    <lineage>
        <taxon>Eukaryota</taxon>
        <taxon>Viridiplantae</taxon>
        <taxon>Streptophyta</taxon>
        <taxon>Embryophyta</taxon>
        <taxon>Tracheophyta</taxon>
        <taxon>Spermatophyta</taxon>
        <taxon>Magnoliopsida</taxon>
        <taxon>Liliopsida</taxon>
        <taxon>Poales</taxon>
        <taxon>Poaceae</taxon>
        <taxon>BOP clade</taxon>
        <taxon>Oryzoideae</taxon>
        <taxon>Oryzeae</taxon>
        <taxon>Oryzinae</taxon>
        <taxon>Oryza</taxon>
        <taxon>Oryza sativa</taxon>
    </lineage>
</organism>
<gene>
    <name evidence="2" type="ORF">OsI_03503</name>
</gene>